<accession>A0A6M3KAG4</accession>
<sequence length="64" mass="7270">MISERMLRKWRFEALKTIASEEAIRGVYKEATGLVSFYVGAQKVVLALTQELLDQRLLEKGGVK</sequence>
<gene>
    <name evidence="1" type="ORF">MM415A01046_0015</name>
    <name evidence="2" type="ORF">MM415B03492_0004</name>
</gene>
<organism evidence="1">
    <name type="scientific">viral metagenome</name>
    <dbReference type="NCBI Taxonomy" id="1070528"/>
    <lineage>
        <taxon>unclassified sequences</taxon>
        <taxon>metagenomes</taxon>
        <taxon>organismal metagenomes</taxon>
    </lineage>
</organism>
<dbReference type="EMBL" id="MT142345">
    <property type="protein sequence ID" value="QJA78618.1"/>
    <property type="molecule type" value="Genomic_DNA"/>
</dbReference>
<dbReference type="EMBL" id="MT142958">
    <property type="protein sequence ID" value="QJA91065.1"/>
    <property type="molecule type" value="Genomic_DNA"/>
</dbReference>
<name>A0A6M3KAG4_9ZZZZ</name>
<evidence type="ECO:0000313" key="2">
    <source>
        <dbReference type="EMBL" id="QJA91065.1"/>
    </source>
</evidence>
<reference evidence="1" key="1">
    <citation type="submission" date="2020-03" db="EMBL/GenBank/DDBJ databases">
        <title>The deep terrestrial virosphere.</title>
        <authorList>
            <person name="Holmfeldt K."/>
            <person name="Nilsson E."/>
            <person name="Simone D."/>
            <person name="Lopez-Fernandez M."/>
            <person name="Wu X."/>
            <person name="de Brujin I."/>
            <person name="Lundin D."/>
            <person name="Andersson A."/>
            <person name="Bertilsson S."/>
            <person name="Dopson M."/>
        </authorList>
    </citation>
    <scope>NUCLEOTIDE SEQUENCE</scope>
    <source>
        <strain evidence="1">MM415A01046</strain>
        <strain evidence="2">MM415B03492</strain>
    </source>
</reference>
<evidence type="ECO:0000313" key="1">
    <source>
        <dbReference type="EMBL" id="QJA78618.1"/>
    </source>
</evidence>
<proteinExistence type="predicted"/>
<protein>
    <submittedName>
        <fullName evidence="1">Uncharacterized protein</fullName>
    </submittedName>
</protein>
<dbReference type="AlphaFoldDB" id="A0A6M3KAG4"/>